<protein>
    <submittedName>
        <fullName evidence="2">SPOR domain-containing protein</fullName>
    </submittedName>
</protein>
<dbReference type="Pfam" id="PF05036">
    <property type="entry name" value="SPOR"/>
    <property type="match status" value="1"/>
</dbReference>
<dbReference type="PROSITE" id="PS51724">
    <property type="entry name" value="SPOR"/>
    <property type="match status" value="1"/>
</dbReference>
<name>A0A9J7AUZ0_9PROT</name>
<dbReference type="Gene3D" id="3.30.70.1070">
    <property type="entry name" value="Sporulation related repeat"/>
    <property type="match status" value="1"/>
</dbReference>
<keyword evidence="3" id="KW-1185">Reference proteome</keyword>
<reference evidence="2" key="1">
    <citation type="submission" date="2022-08" db="EMBL/GenBank/DDBJ databases">
        <title>Nisaea acidiphila sp. nov., isolated from a marine algal debris and emended description of the genus Nisaea Urios et al. 2008.</title>
        <authorList>
            <person name="Kwon K."/>
        </authorList>
    </citation>
    <scope>NUCLEOTIDE SEQUENCE</scope>
    <source>
        <strain evidence="2">MEBiC11861</strain>
    </source>
</reference>
<dbReference type="EMBL" id="CP102480">
    <property type="protein sequence ID" value="UUX50934.1"/>
    <property type="molecule type" value="Genomic_DNA"/>
</dbReference>
<dbReference type="InterPro" id="IPR007730">
    <property type="entry name" value="SPOR-like_dom"/>
</dbReference>
<dbReference type="RefSeq" id="WP_257770191.1">
    <property type="nucleotide sequence ID" value="NZ_CP102480.1"/>
</dbReference>
<accession>A0A9J7AUZ0</accession>
<dbReference type="AlphaFoldDB" id="A0A9J7AUZ0"/>
<sequence length="296" mass="31181">MATGKSTTDHLISAAVDEDCSLMRVAFGDDPCQEYENADDKPLTEIVAYYPGDGDDWLDGTSIPEGAISGRTILTINTDADPDVTAPDFWPGEQEAETLLVEKPATGDGSGEAADALSAGLAAVKELGVAGFAPVEASFELAPLKLKSAPVAAEEFTLPVSAEGSWSKEPSPVRPITSVAPVSGDDAEMPVLPVLRPSRKAAVEHTAEVAADRAGSDHFVMIGSFREESRAMLLQDSFASEQSVPVPSPVIMSVRLKGSLWHRVAVGPFSGNEAAKMVSILEPMFGQRPWASKVSN</sequence>
<dbReference type="KEGG" id="naci:NUH88_04400"/>
<dbReference type="SUPFAM" id="SSF110997">
    <property type="entry name" value="Sporulation related repeat"/>
    <property type="match status" value="1"/>
</dbReference>
<dbReference type="InterPro" id="IPR036680">
    <property type="entry name" value="SPOR-like_sf"/>
</dbReference>
<dbReference type="Proteomes" id="UP001060336">
    <property type="component" value="Chromosome"/>
</dbReference>
<feature type="domain" description="SPOR" evidence="1">
    <location>
        <begin position="212"/>
        <end position="296"/>
    </location>
</feature>
<evidence type="ECO:0000313" key="3">
    <source>
        <dbReference type="Proteomes" id="UP001060336"/>
    </source>
</evidence>
<gene>
    <name evidence="2" type="ORF">NUH88_04400</name>
</gene>
<evidence type="ECO:0000259" key="1">
    <source>
        <dbReference type="PROSITE" id="PS51724"/>
    </source>
</evidence>
<dbReference type="GO" id="GO:0042834">
    <property type="term" value="F:peptidoglycan binding"/>
    <property type="evidence" value="ECO:0007669"/>
    <property type="project" value="InterPro"/>
</dbReference>
<organism evidence="2 3">
    <name type="scientific">Nisaea acidiphila</name>
    <dbReference type="NCBI Taxonomy" id="1862145"/>
    <lineage>
        <taxon>Bacteria</taxon>
        <taxon>Pseudomonadati</taxon>
        <taxon>Pseudomonadota</taxon>
        <taxon>Alphaproteobacteria</taxon>
        <taxon>Rhodospirillales</taxon>
        <taxon>Thalassobaculaceae</taxon>
        <taxon>Nisaea</taxon>
    </lineage>
</organism>
<evidence type="ECO:0000313" key="2">
    <source>
        <dbReference type="EMBL" id="UUX50934.1"/>
    </source>
</evidence>
<proteinExistence type="predicted"/>